<accession>A0A024HD29</accession>
<dbReference type="PATRIC" id="fig|1301098.3.peg.1399"/>
<reference evidence="2 3" key="2">
    <citation type="submission" date="2014-05" db="EMBL/GenBank/DDBJ databases">
        <title>Genome sequence of the 3-chlorobenzoate degrading bacterium Pseudomonas knackmussii B13 shows multiple evidence for horizontal gene transfer.</title>
        <authorList>
            <person name="Miyazaki R."/>
            <person name="Bertelli C."/>
            <person name="Falquet L."/>
            <person name="Robinson-Rechavi M."/>
            <person name="Gharib W."/>
            <person name="Roy S."/>
            <person name="Van der Meer J.R."/>
        </authorList>
    </citation>
    <scope>NUCLEOTIDE SEQUENCE [LARGE SCALE GENOMIC DNA]</scope>
    <source>
        <strain evidence="2 3">B13</strain>
    </source>
</reference>
<dbReference type="OrthoDB" id="7030636at2"/>
<feature type="transmembrane region" description="Helical" evidence="1">
    <location>
        <begin position="16"/>
        <end position="35"/>
    </location>
</feature>
<evidence type="ECO:0000313" key="2">
    <source>
        <dbReference type="EMBL" id="CDF82771.1"/>
    </source>
</evidence>
<protein>
    <submittedName>
        <fullName evidence="2">Hypothetical membrane protein</fullName>
    </submittedName>
</protein>
<evidence type="ECO:0000256" key="1">
    <source>
        <dbReference type="SAM" id="Phobius"/>
    </source>
</evidence>
<dbReference type="EMBL" id="HG322950">
    <property type="protein sequence ID" value="CDF82771.1"/>
    <property type="molecule type" value="Genomic_DNA"/>
</dbReference>
<dbReference type="RefSeq" id="WP_043250217.1">
    <property type="nucleotide sequence ID" value="NZ_HG322950.1"/>
</dbReference>
<gene>
    <name evidence="2" type="ORF">PKB_1409</name>
</gene>
<name>A0A024HD29_PSEKB</name>
<keyword evidence="3" id="KW-1185">Reference proteome</keyword>
<dbReference type="Pfam" id="PF07254">
    <property type="entry name" value="Cpta_toxin"/>
    <property type="match status" value="1"/>
</dbReference>
<dbReference type="Proteomes" id="UP000025241">
    <property type="component" value="Chromosome I"/>
</dbReference>
<dbReference type="STRING" id="1301098.PKB_1409"/>
<proteinExistence type="predicted"/>
<dbReference type="KEGG" id="pkc:PKB_1409"/>
<dbReference type="AlphaFoldDB" id="A0A024HD29"/>
<keyword evidence="1" id="KW-0472">Membrane</keyword>
<dbReference type="InterPro" id="IPR009883">
    <property type="entry name" value="YgfX"/>
</dbReference>
<keyword evidence="1" id="KW-0812">Transmembrane</keyword>
<evidence type="ECO:0000313" key="3">
    <source>
        <dbReference type="Proteomes" id="UP000025241"/>
    </source>
</evidence>
<dbReference type="HOGENOM" id="CLU_1736811_0_0_6"/>
<reference evidence="2 3" key="1">
    <citation type="submission" date="2013-03" db="EMBL/GenBank/DDBJ databases">
        <authorList>
            <person name="Linke B."/>
        </authorList>
    </citation>
    <scope>NUCLEOTIDE SEQUENCE [LARGE SCALE GENOMIC DNA]</scope>
    <source>
        <strain evidence="2 3">B13</strain>
    </source>
</reference>
<sequence>MSSRIDPFECRWRPSTWLLAAYLACLALAIAALLLAAIPPLWQILGLLLCLSHALWALPRQILLRSPQSFGALRHDNEGWQLWCPHQGWSPVQLCADSLALPSLIVLRFRLPGSLITRGLCLPADSLAPDEHRRLRLRLRFSRDRWAAPE</sequence>
<organism evidence="2 3">
    <name type="scientific">Pseudomonas knackmussii (strain DSM 6978 / CCUG 54928 / LMG 23759 / B13)</name>
    <dbReference type="NCBI Taxonomy" id="1301098"/>
    <lineage>
        <taxon>Bacteria</taxon>
        <taxon>Pseudomonadati</taxon>
        <taxon>Pseudomonadota</taxon>
        <taxon>Gammaproteobacteria</taxon>
        <taxon>Pseudomonadales</taxon>
        <taxon>Pseudomonadaceae</taxon>
        <taxon>Pseudomonas</taxon>
    </lineage>
</organism>
<keyword evidence="1" id="KW-1133">Transmembrane helix</keyword>